<dbReference type="NCBIfam" id="TIGR01007">
    <property type="entry name" value="eps_fam"/>
    <property type="match status" value="1"/>
</dbReference>
<evidence type="ECO:0000256" key="10">
    <source>
        <dbReference type="ARBA" id="ARBA00022989"/>
    </source>
</evidence>
<dbReference type="Gene3D" id="3.40.50.300">
    <property type="entry name" value="P-loop containing nucleotide triphosphate hydrolases"/>
    <property type="match status" value="1"/>
</dbReference>
<evidence type="ECO:0000256" key="2">
    <source>
        <dbReference type="ARBA" id="ARBA00008883"/>
    </source>
</evidence>
<evidence type="ECO:0000259" key="17">
    <source>
        <dbReference type="Pfam" id="PF13614"/>
    </source>
</evidence>
<evidence type="ECO:0000313" key="19">
    <source>
        <dbReference type="EMBL" id="MDI1232158.1"/>
    </source>
</evidence>
<evidence type="ECO:0000256" key="4">
    <source>
        <dbReference type="ARBA" id="ARBA00022519"/>
    </source>
</evidence>
<dbReference type="EC" id="2.7.10.2" evidence="19"/>
<feature type="domain" description="Polysaccharide chain length determinant N-terminal" evidence="16">
    <location>
        <begin position="22"/>
        <end position="113"/>
    </location>
</feature>
<dbReference type="GO" id="GO:0004715">
    <property type="term" value="F:non-membrane spanning protein tyrosine kinase activity"/>
    <property type="evidence" value="ECO:0007669"/>
    <property type="project" value="UniProtKB-EC"/>
</dbReference>
<evidence type="ECO:0000256" key="8">
    <source>
        <dbReference type="ARBA" id="ARBA00022777"/>
    </source>
</evidence>
<dbReference type="PANTHER" id="PTHR32309:SF32">
    <property type="entry name" value="TYROSINE-PROTEIN KINASE ETK-RELATED"/>
    <property type="match status" value="1"/>
</dbReference>
<evidence type="ECO:0000256" key="6">
    <source>
        <dbReference type="ARBA" id="ARBA00022692"/>
    </source>
</evidence>
<evidence type="ECO:0000259" key="18">
    <source>
        <dbReference type="Pfam" id="PF13807"/>
    </source>
</evidence>
<evidence type="ECO:0000256" key="13">
    <source>
        <dbReference type="ARBA" id="ARBA00053015"/>
    </source>
</evidence>
<feature type="transmembrane region" description="Helical" evidence="15">
    <location>
        <begin position="456"/>
        <end position="476"/>
    </location>
</feature>
<comment type="subcellular location">
    <subcellularLocation>
        <location evidence="1">Cell inner membrane</location>
        <topology evidence="1">Multi-pass membrane protein</topology>
    </subcellularLocation>
</comment>
<keyword evidence="4" id="KW-0997">Cell inner membrane</keyword>
<dbReference type="Pfam" id="PF23607">
    <property type="entry name" value="WZC_N"/>
    <property type="match status" value="1"/>
</dbReference>
<proteinExistence type="inferred from homology"/>
<comment type="similarity">
    <text evidence="2">Belongs to the etk/wzc family.</text>
</comment>
<feature type="transmembrane region" description="Helical" evidence="15">
    <location>
        <begin position="38"/>
        <end position="57"/>
    </location>
</feature>
<gene>
    <name evidence="19" type="ORF">PSU93_13510</name>
</gene>
<dbReference type="EMBL" id="JAQSDF010000063">
    <property type="protein sequence ID" value="MDI1232158.1"/>
    <property type="molecule type" value="Genomic_DNA"/>
</dbReference>
<evidence type="ECO:0000256" key="15">
    <source>
        <dbReference type="SAM" id="Phobius"/>
    </source>
</evidence>
<comment type="caution">
    <text evidence="19">The sequence shown here is derived from an EMBL/GenBank/DDBJ whole genome shotgun (WGS) entry which is preliminary data.</text>
</comment>
<evidence type="ECO:0000256" key="12">
    <source>
        <dbReference type="ARBA" id="ARBA00023137"/>
    </source>
</evidence>
<keyword evidence="14" id="KW-0175">Coiled coil</keyword>
<organism evidence="19 20">
    <name type="scientific">Candidatus Methylobacter titanis</name>
    <dbReference type="NCBI Taxonomy" id="3053457"/>
    <lineage>
        <taxon>Bacteria</taxon>
        <taxon>Pseudomonadati</taxon>
        <taxon>Pseudomonadota</taxon>
        <taxon>Gammaproteobacteria</taxon>
        <taxon>Methylococcales</taxon>
        <taxon>Methylococcaceae</taxon>
        <taxon>Methylobacter</taxon>
    </lineage>
</organism>
<keyword evidence="10 15" id="KW-1133">Transmembrane helix</keyword>
<evidence type="ECO:0000313" key="20">
    <source>
        <dbReference type="Proteomes" id="UP001160519"/>
    </source>
</evidence>
<comment type="catalytic activity">
    <reaction evidence="13">
        <text>L-tyrosyl-[protein] + ATP = O-phospho-L-tyrosyl-[protein] + ADP + H(+)</text>
        <dbReference type="Rhea" id="RHEA:10596"/>
        <dbReference type="Rhea" id="RHEA-COMP:10136"/>
        <dbReference type="Rhea" id="RHEA-COMP:20101"/>
        <dbReference type="ChEBI" id="CHEBI:15378"/>
        <dbReference type="ChEBI" id="CHEBI:30616"/>
        <dbReference type="ChEBI" id="CHEBI:46858"/>
        <dbReference type="ChEBI" id="CHEBI:61978"/>
        <dbReference type="ChEBI" id="CHEBI:456216"/>
    </reaction>
</comment>
<dbReference type="FunFam" id="3.40.50.300:FF:000527">
    <property type="entry name" value="Tyrosine-protein kinase etk"/>
    <property type="match status" value="1"/>
</dbReference>
<dbReference type="AlphaFoldDB" id="A0AA43Q5K1"/>
<evidence type="ECO:0000256" key="1">
    <source>
        <dbReference type="ARBA" id="ARBA00004429"/>
    </source>
</evidence>
<keyword evidence="3" id="KW-1003">Cell membrane</keyword>
<feature type="domain" description="Tyrosine-protein kinase G-rich" evidence="18">
    <location>
        <begin position="398"/>
        <end position="478"/>
    </location>
</feature>
<dbReference type="GO" id="GO:0005524">
    <property type="term" value="F:ATP binding"/>
    <property type="evidence" value="ECO:0007669"/>
    <property type="project" value="UniProtKB-KW"/>
</dbReference>
<feature type="domain" description="AAA" evidence="17">
    <location>
        <begin position="560"/>
        <end position="712"/>
    </location>
</feature>
<evidence type="ECO:0000256" key="7">
    <source>
        <dbReference type="ARBA" id="ARBA00022741"/>
    </source>
</evidence>
<evidence type="ECO:0000256" key="14">
    <source>
        <dbReference type="SAM" id="Coils"/>
    </source>
</evidence>
<dbReference type="CDD" id="cd05387">
    <property type="entry name" value="BY-kinase"/>
    <property type="match status" value="1"/>
</dbReference>
<keyword evidence="5 19" id="KW-0808">Transferase</keyword>
<dbReference type="InterPro" id="IPR032807">
    <property type="entry name" value="GNVR"/>
</dbReference>
<dbReference type="InterPro" id="IPR003856">
    <property type="entry name" value="LPS_length_determ_N"/>
</dbReference>
<dbReference type="InterPro" id="IPR025669">
    <property type="entry name" value="AAA_dom"/>
</dbReference>
<sequence>MTNQHSAITNHPGNYQAHQEDDEIDLGELIATIVDGKYLIAIITLVFLTLGVAKALIDTPIYKADAMLQIEEKLNSLQALASVSSLVGGQEPASAEIEIIKSRKVLGEAVKNLNLDIIAKPTYFPKIGAAIARRFQQQNITDQVSAPLFGLDQYAWGGESIRIDTFSTPASWVDKELILIAGEQGHFTLVDDNQLILEGEVGKPLIEQLADNQQTLTLFVSLLKARPGTQFTLMKKSLASGINDLSENLAVVEKGKSTGILSFTFESNSPTAAARTLNEVANIYVKQNVEQKSEEAQNTLEFLDKQLPAIKEQLEAATTALNDFRSTKGSINLELEAQNVLTGVVAIKTQLTLLQQKRDELRGKFTESHPAVVAIDKQIARLQVQMNENDKKIEVLPETQKVILRLTRDVEVSNELYTTLLNNAQTLKVAKAGTVGDVRIIDEAIVPTKSIKPKKLLIIAVSLILGVIAGVGWVFIRKTMRRGVEDPDQLEKHLNIPVYATIPHSEEQIKLSEKLKKLDKKHNDQPMILAVENKEDLAIESLRSLRTTLHFAFLEAQNNIIMITGPSPGIGKSFVSINLATVLADAGKKILLIDGDLRKGFINKVLGVNREDGLSDLISSTTTLDKAVRHIAAANIDFIPTGSIPPNPSELLLHERLGQLLETLGEQYDHIIIDSPPILAVTDACIIGRMASATLMVVKAGQHPMRELEQCTKRLAQSGVHMKGIVFNDLPRTSSSYGSGYGKYVYQYNYQTSN</sequence>
<reference evidence="19" key="1">
    <citation type="submission" date="2023-01" db="EMBL/GenBank/DDBJ databases">
        <title>Biogeochemical cycle of methane in antarctic sediments.</title>
        <authorList>
            <person name="Roldan D.M."/>
            <person name="Menes R.J."/>
        </authorList>
    </citation>
    <scope>NUCLEOTIDE SEQUENCE [LARGE SCALE GENOMIC DNA]</scope>
    <source>
        <strain evidence="19">K-2018 MAG008</strain>
    </source>
</reference>
<keyword evidence="12" id="KW-0829">Tyrosine-protein kinase</keyword>
<accession>A0AA43Q5K1</accession>
<keyword evidence="8" id="KW-0418">Kinase</keyword>
<dbReference type="SUPFAM" id="SSF52540">
    <property type="entry name" value="P-loop containing nucleoside triphosphate hydrolases"/>
    <property type="match status" value="1"/>
</dbReference>
<dbReference type="InterPro" id="IPR050445">
    <property type="entry name" value="Bact_polysacc_biosynth/exp"/>
</dbReference>
<keyword evidence="6 15" id="KW-0812">Transmembrane</keyword>
<keyword evidence="11 15" id="KW-0472">Membrane</keyword>
<keyword evidence="20" id="KW-1185">Reference proteome</keyword>
<evidence type="ECO:0000256" key="11">
    <source>
        <dbReference type="ARBA" id="ARBA00023136"/>
    </source>
</evidence>
<dbReference type="PANTHER" id="PTHR32309">
    <property type="entry name" value="TYROSINE-PROTEIN KINASE"/>
    <property type="match status" value="1"/>
</dbReference>
<keyword evidence="9" id="KW-0067">ATP-binding</keyword>
<keyword evidence="7" id="KW-0547">Nucleotide-binding</keyword>
<evidence type="ECO:0000256" key="3">
    <source>
        <dbReference type="ARBA" id="ARBA00022475"/>
    </source>
</evidence>
<dbReference type="GO" id="GO:0005886">
    <property type="term" value="C:plasma membrane"/>
    <property type="evidence" value="ECO:0007669"/>
    <property type="project" value="UniProtKB-SubCell"/>
</dbReference>
<feature type="coiled-coil region" evidence="14">
    <location>
        <begin position="286"/>
        <end position="313"/>
    </location>
</feature>
<evidence type="ECO:0000259" key="16">
    <source>
        <dbReference type="Pfam" id="PF02706"/>
    </source>
</evidence>
<protein>
    <submittedName>
        <fullName evidence="19">Polysaccharide biosynthesis tyrosine autokinase</fullName>
        <ecNumber evidence="19">2.7.10.2</ecNumber>
    </submittedName>
</protein>
<dbReference type="Pfam" id="PF13807">
    <property type="entry name" value="GNVR"/>
    <property type="match status" value="1"/>
</dbReference>
<evidence type="ECO:0000256" key="5">
    <source>
        <dbReference type="ARBA" id="ARBA00022679"/>
    </source>
</evidence>
<dbReference type="Proteomes" id="UP001160519">
    <property type="component" value="Unassembled WGS sequence"/>
</dbReference>
<dbReference type="InterPro" id="IPR005702">
    <property type="entry name" value="Wzc-like_C"/>
</dbReference>
<name>A0AA43Q5K1_9GAMM</name>
<evidence type="ECO:0000256" key="9">
    <source>
        <dbReference type="ARBA" id="ARBA00022840"/>
    </source>
</evidence>
<dbReference type="Pfam" id="PF02706">
    <property type="entry name" value="Wzz"/>
    <property type="match status" value="1"/>
</dbReference>
<dbReference type="Pfam" id="PF13614">
    <property type="entry name" value="AAA_31"/>
    <property type="match status" value="1"/>
</dbReference>
<dbReference type="InterPro" id="IPR027417">
    <property type="entry name" value="P-loop_NTPase"/>
</dbReference>
<dbReference type="GO" id="GO:0042802">
    <property type="term" value="F:identical protein binding"/>
    <property type="evidence" value="ECO:0007669"/>
    <property type="project" value="UniProtKB-ARBA"/>
</dbReference>